<dbReference type="Proteomes" id="UP000326678">
    <property type="component" value="Chromosome Gxm1"/>
</dbReference>
<keyword evidence="2" id="KW-1185">Reference proteome</keyword>
<protein>
    <submittedName>
        <fullName evidence="1">Uncharacterized protein</fullName>
    </submittedName>
</protein>
<sequence length="81" mass="9636">MHLIWIFSIAKRPARIAFLLYETLRKHFDCAQYKHFELFCCSYEEFRSQSSGFRMQLALDSDLPLSCFPPILRFSEPVLTK</sequence>
<gene>
    <name evidence="1" type="ORF">GXM_01236</name>
</gene>
<accession>A0A5P8VTN7</accession>
<evidence type="ECO:0000313" key="2">
    <source>
        <dbReference type="Proteomes" id="UP000326678"/>
    </source>
</evidence>
<organism evidence="1 2">
    <name type="scientific">Nostoc sphaeroides CCNUC1</name>
    <dbReference type="NCBI Taxonomy" id="2653204"/>
    <lineage>
        <taxon>Bacteria</taxon>
        <taxon>Bacillati</taxon>
        <taxon>Cyanobacteriota</taxon>
        <taxon>Cyanophyceae</taxon>
        <taxon>Nostocales</taxon>
        <taxon>Nostocaceae</taxon>
        <taxon>Nostoc</taxon>
    </lineage>
</organism>
<reference evidence="1 2" key="1">
    <citation type="submission" date="2019-10" db="EMBL/GenBank/DDBJ databases">
        <title>Genomic and transcriptomic insights into the perfect genentic adaptation of a filamentous nitrogen-fixing cyanobacterium to rice fields.</title>
        <authorList>
            <person name="Chen Z."/>
        </authorList>
    </citation>
    <scope>NUCLEOTIDE SEQUENCE [LARGE SCALE GENOMIC DNA]</scope>
    <source>
        <strain evidence="1">CCNUC1</strain>
    </source>
</reference>
<dbReference type="KEGG" id="nsh:GXM_01236"/>
<name>A0A5P8VTN7_9NOSO</name>
<dbReference type="EMBL" id="CP045226">
    <property type="protein sequence ID" value="QFS43763.1"/>
    <property type="molecule type" value="Genomic_DNA"/>
</dbReference>
<dbReference type="AlphaFoldDB" id="A0A5P8VTN7"/>
<evidence type="ECO:0000313" key="1">
    <source>
        <dbReference type="EMBL" id="QFS43763.1"/>
    </source>
</evidence>
<proteinExistence type="predicted"/>